<gene>
    <name evidence="4" type="ORF">BG53_10195</name>
</gene>
<evidence type="ECO:0000313" key="4">
    <source>
        <dbReference type="EMBL" id="EXX84868.1"/>
    </source>
</evidence>
<protein>
    <submittedName>
        <fullName evidence="4">NAD(P)H nitroreductase</fullName>
    </submittedName>
</protein>
<keyword evidence="5" id="KW-1185">Reference proteome</keyword>
<dbReference type="GO" id="GO:0016491">
    <property type="term" value="F:oxidoreductase activity"/>
    <property type="evidence" value="ECO:0007669"/>
    <property type="project" value="UniProtKB-KW"/>
</dbReference>
<proteinExistence type="inferred from homology"/>
<sequence length="214" mass="23454">MSKDQVEQGIDFFEVIAERHSVRSYDPSYKMSRNELKELLADAVKAPSSSNLQSWRFLVVDDQAAKEKLKPIAFNQKQVTEASAVIAILGDREAYKRAAEIYGRGVEQGYIPADVAENMTHNSVQVYGGMSADRQKDIALVDGGLIAMQLMLAAKARGLDTVPMGGFDGAQLLEAFNVPDTYVPVMLVAVGKAAQPGRPTPRLTVDEVTQWNSY</sequence>
<dbReference type="OrthoDB" id="9782629at2"/>
<dbReference type="Pfam" id="PF00881">
    <property type="entry name" value="Nitroreductase"/>
    <property type="match status" value="1"/>
</dbReference>
<dbReference type="InterPro" id="IPR000415">
    <property type="entry name" value="Nitroreductase-like"/>
</dbReference>
<dbReference type="PANTHER" id="PTHR43673:SF10">
    <property type="entry name" value="NADH DEHYDROGENASE_NAD(P)H NITROREDUCTASE XCC3605-RELATED"/>
    <property type="match status" value="1"/>
</dbReference>
<name>A0A9W5RYN6_9BACL</name>
<dbReference type="Proteomes" id="UP000053750">
    <property type="component" value="Unassembled WGS sequence"/>
</dbReference>
<dbReference type="Gene3D" id="3.40.109.10">
    <property type="entry name" value="NADH Oxidase"/>
    <property type="match status" value="1"/>
</dbReference>
<feature type="domain" description="Nitroreductase" evidence="3">
    <location>
        <begin position="16"/>
        <end position="192"/>
    </location>
</feature>
<dbReference type="SUPFAM" id="SSF55469">
    <property type="entry name" value="FMN-dependent nitroreductase-like"/>
    <property type="match status" value="1"/>
</dbReference>
<dbReference type="CDD" id="cd02137">
    <property type="entry name" value="MhqN-like"/>
    <property type="match status" value="1"/>
</dbReference>
<dbReference type="PANTHER" id="PTHR43673">
    <property type="entry name" value="NAD(P)H NITROREDUCTASE YDGI-RELATED"/>
    <property type="match status" value="1"/>
</dbReference>
<evidence type="ECO:0000259" key="3">
    <source>
        <dbReference type="Pfam" id="PF00881"/>
    </source>
</evidence>
<comment type="similarity">
    <text evidence="1">Belongs to the nitroreductase family.</text>
</comment>
<comment type="caution">
    <text evidence="4">The sequence shown here is derived from an EMBL/GenBank/DDBJ whole genome shotgun (WGS) entry which is preliminary data.</text>
</comment>
<evidence type="ECO:0000313" key="5">
    <source>
        <dbReference type="Proteomes" id="UP000053750"/>
    </source>
</evidence>
<evidence type="ECO:0000256" key="2">
    <source>
        <dbReference type="ARBA" id="ARBA00023002"/>
    </source>
</evidence>
<reference evidence="4 5" key="1">
    <citation type="submission" date="2014-02" db="EMBL/GenBank/DDBJ databases">
        <title>Genome sequence of Paenibacillus darwinianus reveals adaptive mechanisms for survival in Antarctic soils.</title>
        <authorList>
            <person name="Dsouza M."/>
            <person name="Taylor M.W."/>
            <person name="Turner S.J."/>
            <person name="Aislabie J."/>
        </authorList>
    </citation>
    <scope>NUCLEOTIDE SEQUENCE [LARGE SCALE GENOMIC DNA]</scope>
    <source>
        <strain evidence="4 5">CE1</strain>
    </source>
</reference>
<dbReference type="InterPro" id="IPR029479">
    <property type="entry name" value="Nitroreductase"/>
</dbReference>
<evidence type="ECO:0000256" key="1">
    <source>
        <dbReference type="ARBA" id="ARBA00007118"/>
    </source>
</evidence>
<dbReference type="AlphaFoldDB" id="A0A9W5RYN6"/>
<dbReference type="RefSeq" id="WP_036585980.1">
    <property type="nucleotide sequence ID" value="NZ_KK082205.1"/>
</dbReference>
<keyword evidence="2" id="KW-0560">Oxidoreductase</keyword>
<accession>A0A9W5RYN6</accession>
<dbReference type="EMBL" id="JFHU01000257">
    <property type="protein sequence ID" value="EXX84868.1"/>
    <property type="molecule type" value="Genomic_DNA"/>
</dbReference>
<organism evidence="4 5">
    <name type="scientific">Paenibacillus darwinianus</name>
    <dbReference type="NCBI Taxonomy" id="1380763"/>
    <lineage>
        <taxon>Bacteria</taxon>
        <taxon>Bacillati</taxon>
        <taxon>Bacillota</taxon>
        <taxon>Bacilli</taxon>
        <taxon>Bacillales</taxon>
        <taxon>Paenibacillaceae</taxon>
        <taxon>Paenibacillus</taxon>
    </lineage>
</organism>